<reference evidence="1" key="1">
    <citation type="submission" date="2017-12" db="EMBL/GenBank/DDBJ databases">
        <title>FDA dAtabase for Regulatory Grade micrObial Sequences (FDA-ARGOS): Supporting development and validation of Infectious Disease Dx tests.</title>
        <authorList>
            <person name="Hoffmann M."/>
            <person name="Allard M."/>
            <person name="Evans P."/>
            <person name="Brown E."/>
            <person name="Tallon L.J."/>
            <person name="Sadzewicz L."/>
            <person name="Sengamalay N."/>
            <person name="Ott S."/>
            <person name="Godinez A."/>
            <person name="Nagaraj S."/>
            <person name="Vavikolanu K."/>
            <person name="Aluvathingal J."/>
            <person name="Nadendla S."/>
            <person name="Hobson J."/>
            <person name="Sichtig H."/>
        </authorList>
    </citation>
    <scope>NUCLEOTIDE SEQUENCE [LARGE SCALE GENOMIC DNA]</scope>
    <source>
        <strain evidence="1">FDAARGOS_113</strain>
    </source>
</reference>
<evidence type="ECO:0000313" key="1">
    <source>
        <dbReference type="EMBL" id="PNM63756.1"/>
    </source>
</evidence>
<organism evidence="1 2">
    <name type="scientific">Vibrio mimicus</name>
    <dbReference type="NCBI Taxonomy" id="674"/>
    <lineage>
        <taxon>Bacteria</taxon>
        <taxon>Pseudomonadati</taxon>
        <taxon>Pseudomonadota</taxon>
        <taxon>Gammaproteobacteria</taxon>
        <taxon>Vibrionales</taxon>
        <taxon>Vibrionaceae</taxon>
        <taxon>Vibrio</taxon>
    </lineage>
</organism>
<dbReference type="AlphaFoldDB" id="A0A2J9VIY8"/>
<gene>
    <name evidence="1" type="ORF">AL544_001895</name>
</gene>
<proteinExistence type="predicted"/>
<evidence type="ECO:0000313" key="2">
    <source>
        <dbReference type="Proteomes" id="UP000053748"/>
    </source>
</evidence>
<dbReference type="Proteomes" id="UP000053748">
    <property type="component" value="Unassembled WGS sequence"/>
</dbReference>
<dbReference type="OrthoDB" id="8451187at2"/>
<comment type="caution">
    <text evidence="1">The sequence shown here is derived from an EMBL/GenBank/DDBJ whole genome shotgun (WGS) entry which is preliminary data.</text>
</comment>
<dbReference type="EMBL" id="LOSJ02000001">
    <property type="protein sequence ID" value="PNM63756.1"/>
    <property type="molecule type" value="Genomic_DNA"/>
</dbReference>
<accession>A0A2J9VIY8</accession>
<keyword evidence="2" id="KW-1185">Reference proteome</keyword>
<sequence length="197" mass="22396">MKWWEKTVEYYFIRKYVPEEVILSPLAGKHEAGGDLVTGDQDKWLLIEFKVNKSALKTEESKYKTYELTKVHLMGSDSHHFLVFGSMDTGYFDVKASTYFSKKELPDVEDIFNFGKPQSEFIDYLKEVIKAKKVTETGDGSSSGGFSLVAAVNGKNKVTKCMTLKEFGLEYSLNLKPELSHSEKLKQSRAKSMGFSR</sequence>
<name>A0A2J9VIY8_VIBMI</name>
<protein>
    <submittedName>
        <fullName evidence="1">Uncharacterized protein</fullName>
    </submittedName>
</protein>
<dbReference type="RefSeq" id="WP_032470817.1">
    <property type="nucleotide sequence ID" value="NZ_CAWMSS010000002.1"/>
</dbReference>